<dbReference type="AlphaFoldDB" id="A0A6S6Y5V7"/>
<evidence type="ECO:0000313" key="2">
    <source>
        <dbReference type="EMBL" id="CAB1370870.1"/>
    </source>
</evidence>
<organism evidence="2 3">
    <name type="scientific">Denitratisoma oestradiolicum</name>
    <dbReference type="NCBI Taxonomy" id="311182"/>
    <lineage>
        <taxon>Bacteria</taxon>
        <taxon>Pseudomonadati</taxon>
        <taxon>Pseudomonadota</taxon>
        <taxon>Betaproteobacteria</taxon>
        <taxon>Nitrosomonadales</taxon>
        <taxon>Sterolibacteriaceae</taxon>
        <taxon>Denitratisoma</taxon>
    </lineage>
</organism>
<keyword evidence="3" id="KW-1185">Reference proteome</keyword>
<feature type="region of interest" description="Disordered" evidence="1">
    <location>
        <begin position="1"/>
        <end position="21"/>
    </location>
</feature>
<dbReference type="Proteomes" id="UP000515733">
    <property type="component" value="Chromosome"/>
</dbReference>
<dbReference type="InterPro" id="IPR036390">
    <property type="entry name" value="WH_DNA-bd_sf"/>
</dbReference>
<evidence type="ECO:0000256" key="1">
    <source>
        <dbReference type="SAM" id="MobiDB-lite"/>
    </source>
</evidence>
<dbReference type="Gene3D" id="1.10.10.10">
    <property type="entry name" value="Winged helix-like DNA-binding domain superfamily/Winged helix DNA-binding domain"/>
    <property type="match status" value="1"/>
</dbReference>
<dbReference type="OrthoDB" id="6117444at2"/>
<dbReference type="SUPFAM" id="SSF46785">
    <property type="entry name" value="Winged helix' DNA-binding domain"/>
    <property type="match status" value="1"/>
</dbReference>
<dbReference type="RefSeq" id="WP_145772360.1">
    <property type="nucleotide sequence ID" value="NZ_LR778301.1"/>
</dbReference>
<name>A0A6S6Y5V7_9PROT</name>
<dbReference type="InterPro" id="IPR036388">
    <property type="entry name" value="WH-like_DNA-bd_sf"/>
</dbReference>
<protein>
    <recommendedName>
        <fullName evidence="4">HTH iclR-type domain-containing protein</fullName>
    </recommendedName>
</protein>
<accession>A0A6S6Y5V7</accession>
<dbReference type="KEGG" id="doe:DENOEST_3716"/>
<reference evidence="2 3" key="1">
    <citation type="submission" date="2020-03" db="EMBL/GenBank/DDBJ databases">
        <authorList>
            <consortium name="Genoscope - CEA"/>
            <person name="William W."/>
        </authorList>
    </citation>
    <scope>NUCLEOTIDE SEQUENCE [LARGE SCALE GENOMIC DNA]</scope>
    <source>
        <strain evidence="3">DSM 16959</strain>
    </source>
</reference>
<proteinExistence type="predicted"/>
<evidence type="ECO:0000313" key="3">
    <source>
        <dbReference type="Proteomes" id="UP000515733"/>
    </source>
</evidence>
<gene>
    <name evidence="2" type="ORF">DENOEST_3716</name>
</gene>
<dbReference type="EMBL" id="LR778301">
    <property type="protein sequence ID" value="CAB1370870.1"/>
    <property type="molecule type" value="Genomic_DNA"/>
</dbReference>
<evidence type="ECO:0008006" key="4">
    <source>
        <dbReference type="Google" id="ProtNLM"/>
    </source>
</evidence>
<sequence>MDKPSKPEMSCSADTPNPQRPLAAPLADEALLVSTLASRFLTGYLRKAYQNFDGDLIMGLVFGEVCLRNIDRVMRPLAAQQDKAPEQWQAFLEKLSREKITPCNALSISEATGIPRETVRRKVKKLEQMGWLIREDLDKLVVTHKPIELLHDFSLEVVQDLLESSREVQGVLDTIGRRR</sequence>